<dbReference type="InterPro" id="IPR015424">
    <property type="entry name" value="PyrdxlP-dep_Trfase"/>
</dbReference>
<organism evidence="7 8">
    <name type="scientific">Candidatus Fimadaptatus faecigallinarum</name>
    <dbReference type="NCBI Taxonomy" id="2840814"/>
    <lineage>
        <taxon>Bacteria</taxon>
        <taxon>Bacillati</taxon>
        <taxon>Bacillota</taxon>
        <taxon>Clostridia</taxon>
        <taxon>Eubacteriales</taxon>
        <taxon>Candidatus Fimadaptatus</taxon>
    </lineage>
</organism>
<evidence type="ECO:0000313" key="8">
    <source>
        <dbReference type="Proteomes" id="UP000824123"/>
    </source>
</evidence>
<dbReference type="CDD" id="cd00609">
    <property type="entry name" value="AAT_like"/>
    <property type="match status" value="1"/>
</dbReference>
<evidence type="ECO:0000256" key="3">
    <source>
        <dbReference type="ARBA" id="ARBA00022898"/>
    </source>
</evidence>
<dbReference type="Proteomes" id="UP000824123">
    <property type="component" value="Unassembled WGS sequence"/>
</dbReference>
<accession>A0A9D1LRW6</accession>
<dbReference type="AlphaFoldDB" id="A0A9D1LRW6"/>
<dbReference type="InterPro" id="IPR015422">
    <property type="entry name" value="PyrdxlP-dep_Trfase_small"/>
</dbReference>
<dbReference type="Pfam" id="PF00155">
    <property type="entry name" value="Aminotran_1_2"/>
    <property type="match status" value="1"/>
</dbReference>
<dbReference type="SUPFAM" id="SSF53383">
    <property type="entry name" value="PLP-dependent transferases"/>
    <property type="match status" value="1"/>
</dbReference>
<name>A0A9D1LRW6_9FIRM</name>
<proteinExistence type="inferred from homology"/>
<evidence type="ECO:0000256" key="5">
    <source>
        <dbReference type="ARBA" id="ARBA00037974"/>
    </source>
</evidence>
<keyword evidence="3" id="KW-0663">Pyridoxal phosphate</keyword>
<comment type="cofactor">
    <cofactor evidence="1">
        <name>pyridoxal 5'-phosphate</name>
        <dbReference type="ChEBI" id="CHEBI:597326"/>
    </cofactor>
</comment>
<dbReference type="InterPro" id="IPR027619">
    <property type="entry name" value="C-S_lyase_PatB-like"/>
</dbReference>
<dbReference type="Gene3D" id="3.40.640.10">
    <property type="entry name" value="Type I PLP-dependent aspartate aminotransferase-like (Major domain)"/>
    <property type="match status" value="1"/>
</dbReference>
<evidence type="ECO:0000256" key="1">
    <source>
        <dbReference type="ARBA" id="ARBA00001933"/>
    </source>
</evidence>
<dbReference type="EMBL" id="DVNK01000039">
    <property type="protein sequence ID" value="HIU46919.1"/>
    <property type="molecule type" value="Genomic_DNA"/>
</dbReference>
<feature type="domain" description="Aminotransferase class I/classII large" evidence="6">
    <location>
        <begin position="30"/>
        <end position="379"/>
    </location>
</feature>
<dbReference type="Gene3D" id="3.90.1150.10">
    <property type="entry name" value="Aspartate Aminotransferase, domain 1"/>
    <property type="match status" value="1"/>
</dbReference>
<keyword evidence="4 7" id="KW-0456">Lyase</keyword>
<reference evidence="7" key="1">
    <citation type="submission" date="2020-10" db="EMBL/GenBank/DDBJ databases">
        <authorList>
            <person name="Gilroy R."/>
        </authorList>
    </citation>
    <scope>NUCLEOTIDE SEQUENCE</scope>
    <source>
        <strain evidence="7">ChiSxjej2B14-8506</strain>
    </source>
</reference>
<dbReference type="NCBIfam" id="TIGR04350">
    <property type="entry name" value="C_S_lyase_PatB"/>
    <property type="match status" value="1"/>
</dbReference>
<comment type="caution">
    <text evidence="7">The sequence shown here is derived from an EMBL/GenBank/DDBJ whole genome shotgun (WGS) entry which is preliminary data.</text>
</comment>
<evidence type="ECO:0000313" key="7">
    <source>
        <dbReference type="EMBL" id="HIU46919.1"/>
    </source>
</evidence>
<dbReference type="PANTHER" id="PTHR43525:SF1">
    <property type="entry name" value="PROTEIN MALY"/>
    <property type="match status" value="1"/>
</dbReference>
<gene>
    <name evidence="7" type="ORF">IAC59_06640</name>
</gene>
<dbReference type="InterPro" id="IPR004839">
    <property type="entry name" value="Aminotransferase_I/II_large"/>
</dbReference>
<evidence type="ECO:0000256" key="4">
    <source>
        <dbReference type="ARBA" id="ARBA00023239"/>
    </source>
</evidence>
<dbReference type="GO" id="GO:0047804">
    <property type="term" value="F:cysteine-S-conjugate beta-lyase activity"/>
    <property type="evidence" value="ECO:0007669"/>
    <property type="project" value="UniProtKB-EC"/>
</dbReference>
<dbReference type="GO" id="GO:0030170">
    <property type="term" value="F:pyridoxal phosphate binding"/>
    <property type="evidence" value="ECO:0007669"/>
    <property type="project" value="InterPro"/>
</dbReference>
<dbReference type="PANTHER" id="PTHR43525">
    <property type="entry name" value="PROTEIN MALY"/>
    <property type="match status" value="1"/>
</dbReference>
<dbReference type="EC" id="4.4.1.13" evidence="2"/>
<sequence>MSQFDRIIDRRGTSAEKLLACKSIFGSEDVIPMWVADMDVATAPEIVEALKARAEHGIFGYTGEVDEDYDAVIGWLRDRFGVHIEREWIMWNSNVVCAIRVAINALTRPGDKIVIATPVYTPFFNATRDAGRMLRVSPLKEQDGYFTLDYEDLENAFRGGARMIVMCNPHNPVGRVWTREEMARLVELCRKYDVLLLSDEIHDGFIFKGHKHTSVLTFDYDNVIMLMSATKSFNLAGLGISNMIVPRRDYRELISRFMQCNGANNGANNVFGSVAQRTAYTRCGKWLDELTEYIEANVDVTLKRLAETMPLIKCRKPEGTYLMWLDARALGEPDAVFKALCEAGVGLNRGEGYGVGNQCAGYLRFNVACPRAQLEAALDCMEKAYRTLTAK</sequence>
<protein>
    <recommendedName>
        <fullName evidence="2">cysteine-S-conjugate beta-lyase</fullName>
        <ecNumber evidence="2">4.4.1.13</ecNumber>
    </recommendedName>
</protein>
<dbReference type="InterPro" id="IPR015421">
    <property type="entry name" value="PyrdxlP-dep_Trfase_major"/>
</dbReference>
<evidence type="ECO:0000256" key="2">
    <source>
        <dbReference type="ARBA" id="ARBA00012224"/>
    </source>
</evidence>
<comment type="similarity">
    <text evidence="5">Belongs to the class-II pyridoxal-phosphate-dependent aminotransferase family. MalY/PatB cystathionine beta-lyase subfamily.</text>
</comment>
<reference evidence="7" key="2">
    <citation type="journal article" date="2021" name="PeerJ">
        <title>Extensive microbial diversity within the chicken gut microbiome revealed by metagenomics and culture.</title>
        <authorList>
            <person name="Gilroy R."/>
            <person name="Ravi A."/>
            <person name="Getino M."/>
            <person name="Pursley I."/>
            <person name="Horton D.L."/>
            <person name="Alikhan N.F."/>
            <person name="Baker D."/>
            <person name="Gharbi K."/>
            <person name="Hall N."/>
            <person name="Watson M."/>
            <person name="Adriaenssens E.M."/>
            <person name="Foster-Nyarko E."/>
            <person name="Jarju S."/>
            <person name="Secka A."/>
            <person name="Antonio M."/>
            <person name="Oren A."/>
            <person name="Chaudhuri R.R."/>
            <person name="La Ragione R."/>
            <person name="Hildebrand F."/>
            <person name="Pallen M.J."/>
        </authorList>
    </citation>
    <scope>NUCLEOTIDE SEQUENCE</scope>
    <source>
        <strain evidence="7">ChiSxjej2B14-8506</strain>
    </source>
</reference>
<dbReference type="InterPro" id="IPR051798">
    <property type="entry name" value="Class-II_PLP-Dep_Aminotrans"/>
</dbReference>
<evidence type="ECO:0000259" key="6">
    <source>
        <dbReference type="Pfam" id="PF00155"/>
    </source>
</evidence>